<dbReference type="PRINTS" id="PR01039">
    <property type="entry name" value="TRNASYNTHTRP"/>
</dbReference>
<dbReference type="InterPro" id="IPR002306">
    <property type="entry name" value="Trp-tRNA-ligase"/>
</dbReference>
<dbReference type="FunFam" id="1.10.240.10:FF:000005">
    <property type="entry name" value="Tryptophan--tRNA ligase"/>
    <property type="match status" value="1"/>
</dbReference>
<keyword evidence="4 10" id="KW-0547">Nucleotide-binding</keyword>
<dbReference type="GO" id="GO:0006436">
    <property type="term" value="P:tryptophanyl-tRNA aminoacylation"/>
    <property type="evidence" value="ECO:0007669"/>
    <property type="project" value="UniProtKB-UniRule"/>
</dbReference>
<dbReference type="InterPro" id="IPR050203">
    <property type="entry name" value="Trp-tRNA_synthetase"/>
</dbReference>
<evidence type="ECO:0000256" key="7">
    <source>
        <dbReference type="ARBA" id="ARBA00023146"/>
    </source>
</evidence>
<dbReference type="InterPro" id="IPR001412">
    <property type="entry name" value="aa-tRNA-synth_I_CS"/>
</dbReference>
<evidence type="ECO:0000256" key="6">
    <source>
        <dbReference type="ARBA" id="ARBA00022917"/>
    </source>
</evidence>
<dbReference type="SUPFAM" id="SSF52374">
    <property type="entry name" value="Nucleotidylyl transferase"/>
    <property type="match status" value="1"/>
</dbReference>
<keyword evidence="7 10" id="KW-0030">Aminoacyl-tRNA synthetase</keyword>
<gene>
    <name evidence="11" type="primary">trpS</name>
    <name evidence="11" type="ORF">BWX89_01611</name>
</gene>
<evidence type="ECO:0000256" key="1">
    <source>
        <dbReference type="ARBA" id="ARBA00005594"/>
    </source>
</evidence>
<dbReference type="FunFam" id="3.40.50.620:FF:000094">
    <property type="entry name" value="Tryptophan--tRNA ligase"/>
    <property type="match status" value="1"/>
</dbReference>
<name>A0A1V6C4B1_UNCT6</name>
<protein>
    <recommendedName>
        <fullName evidence="2 9">Tryptophan--tRNA ligase</fullName>
        <ecNumber evidence="2 9">6.1.1.2</ecNumber>
    </recommendedName>
</protein>
<dbReference type="PANTHER" id="PTHR43766:SF1">
    <property type="entry name" value="TRYPTOPHAN--TRNA LIGASE, MITOCHONDRIAL"/>
    <property type="match status" value="1"/>
</dbReference>
<dbReference type="GO" id="GO:0005524">
    <property type="term" value="F:ATP binding"/>
    <property type="evidence" value="ECO:0007669"/>
    <property type="project" value="UniProtKB-KW"/>
</dbReference>
<comment type="caution">
    <text evidence="11">The sequence shown here is derived from an EMBL/GenBank/DDBJ whole genome shotgun (WGS) entry which is preliminary data.</text>
</comment>
<dbReference type="PROSITE" id="PS00178">
    <property type="entry name" value="AA_TRNA_LIGASE_I"/>
    <property type="match status" value="1"/>
</dbReference>
<dbReference type="GO" id="GO:0004830">
    <property type="term" value="F:tryptophan-tRNA ligase activity"/>
    <property type="evidence" value="ECO:0007669"/>
    <property type="project" value="UniProtKB-UniRule"/>
</dbReference>
<evidence type="ECO:0000256" key="4">
    <source>
        <dbReference type="ARBA" id="ARBA00022741"/>
    </source>
</evidence>
<dbReference type="EMBL" id="MWDQ01000150">
    <property type="protein sequence ID" value="OQB71690.1"/>
    <property type="molecule type" value="Genomic_DNA"/>
</dbReference>
<sequence>MNLRTSKGRILSGMRPTGPLHIGHLFGALENWRRLQDEGYHCFYMIADWHALSTEYQNPESIKDNVFEIAVDFLSCGLDPKKSVIFIQSNVKEHSELNLIFSMIVPVPWLERNPVYKEQMSELKEKDLNTFGFLGYPVLQAADILIYRADYVPIGVDQLPHLELTREIARRFNFLYGEYFPEPKELLTETPKIPGTDGRKMSKSYGNAIYLKDSEEEISAKVSKMFTDQKRLYRKDPGHPDECAVFAYRQLVSDGIGDIKNKCLNAEIGCTDCKKQMGRDLIEFLRPVQERRKYFSEHREDVWEILHTGSEKAMGFAKQTMKDVQKLVGMEY</sequence>
<dbReference type="Gene3D" id="3.40.50.620">
    <property type="entry name" value="HUPs"/>
    <property type="match status" value="1"/>
</dbReference>
<evidence type="ECO:0000256" key="2">
    <source>
        <dbReference type="ARBA" id="ARBA00013161"/>
    </source>
</evidence>
<comment type="catalytic activity">
    <reaction evidence="8">
        <text>tRNA(Trp) + L-tryptophan + ATP = L-tryptophyl-tRNA(Trp) + AMP + diphosphate + H(+)</text>
        <dbReference type="Rhea" id="RHEA:24080"/>
        <dbReference type="Rhea" id="RHEA-COMP:9671"/>
        <dbReference type="Rhea" id="RHEA-COMP:9705"/>
        <dbReference type="ChEBI" id="CHEBI:15378"/>
        <dbReference type="ChEBI" id="CHEBI:30616"/>
        <dbReference type="ChEBI" id="CHEBI:33019"/>
        <dbReference type="ChEBI" id="CHEBI:57912"/>
        <dbReference type="ChEBI" id="CHEBI:78442"/>
        <dbReference type="ChEBI" id="CHEBI:78535"/>
        <dbReference type="ChEBI" id="CHEBI:456215"/>
        <dbReference type="EC" id="6.1.1.2"/>
    </reaction>
</comment>
<dbReference type="InterPro" id="IPR014729">
    <property type="entry name" value="Rossmann-like_a/b/a_fold"/>
</dbReference>
<proteinExistence type="inferred from homology"/>
<reference evidence="11" key="1">
    <citation type="submission" date="2017-02" db="EMBL/GenBank/DDBJ databases">
        <title>Delving into the versatile metabolic prowess of the omnipresent phylum Bacteroidetes.</title>
        <authorList>
            <person name="Nobu M.K."/>
            <person name="Mei R."/>
            <person name="Narihiro T."/>
            <person name="Kuroda K."/>
            <person name="Liu W.-T."/>
        </authorList>
    </citation>
    <scope>NUCLEOTIDE SEQUENCE</scope>
    <source>
        <strain evidence="11">ADurb.Bin131</strain>
    </source>
</reference>
<keyword evidence="5 10" id="KW-0067">ATP-binding</keyword>
<keyword evidence="6 10" id="KW-0648">Protein biosynthesis</keyword>
<evidence type="ECO:0000313" key="11">
    <source>
        <dbReference type="EMBL" id="OQB71690.1"/>
    </source>
</evidence>
<dbReference type="Pfam" id="PF00579">
    <property type="entry name" value="tRNA-synt_1b"/>
    <property type="match status" value="1"/>
</dbReference>
<dbReference type="Proteomes" id="UP000485562">
    <property type="component" value="Unassembled WGS sequence"/>
</dbReference>
<dbReference type="PANTHER" id="PTHR43766">
    <property type="entry name" value="TRYPTOPHAN--TRNA LIGASE, MITOCHONDRIAL"/>
    <property type="match status" value="1"/>
</dbReference>
<accession>A0A1V6C4B1</accession>
<evidence type="ECO:0000256" key="5">
    <source>
        <dbReference type="ARBA" id="ARBA00022840"/>
    </source>
</evidence>
<evidence type="ECO:0000256" key="3">
    <source>
        <dbReference type="ARBA" id="ARBA00022598"/>
    </source>
</evidence>
<dbReference type="GO" id="GO:0005829">
    <property type="term" value="C:cytosol"/>
    <property type="evidence" value="ECO:0007669"/>
    <property type="project" value="TreeGrafter"/>
</dbReference>
<dbReference type="CDD" id="cd00806">
    <property type="entry name" value="TrpRS_core"/>
    <property type="match status" value="1"/>
</dbReference>
<dbReference type="EC" id="6.1.1.2" evidence="2 9"/>
<evidence type="ECO:0000256" key="8">
    <source>
        <dbReference type="ARBA" id="ARBA00049929"/>
    </source>
</evidence>
<keyword evidence="3 10" id="KW-0436">Ligase</keyword>
<comment type="similarity">
    <text evidence="1 10">Belongs to the class-I aminoacyl-tRNA synthetase family.</text>
</comment>
<dbReference type="AlphaFoldDB" id="A0A1V6C4B1"/>
<organism evidence="11">
    <name type="scientific">candidate division TA06 bacterium ADurb.Bin131</name>
    <dbReference type="NCBI Taxonomy" id="1852827"/>
    <lineage>
        <taxon>Bacteria</taxon>
        <taxon>Bacteria division TA06</taxon>
    </lineage>
</organism>
<evidence type="ECO:0000256" key="9">
    <source>
        <dbReference type="NCBIfam" id="TIGR00233"/>
    </source>
</evidence>
<dbReference type="InterPro" id="IPR002305">
    <property type="entry name" value="aa-tRNA-synth_Ic"/>
</dbReference>
<evidence type="ECO:0000256" key="10">
    <source>
        <dbReference type="RuleBase" id="RU363036"/>
    </source>
</evidence>
<dbReference type="NCBIfam" id="TIGR00233">
    <property type="entry name" value="trpS"/>
    <property type="match status" value="1"/>
</dbReference>
<dbReference type="Gene3D" id="1.10.240.10">
    <property type="entry name" value="Tyrosyl-Transfer RNA Synthetase"/>
    <property type="match status" value="1"/>
</dbReference>